<dbReference type="Pfam" id="PF00528">
    <property type="entry name" value="BPD_transp_1"/>
    <property type="match status" value="1"/>
</dbReference>
<organism evidence="10 11">
    <name type="scientific">Catellatospora chokoriensis</name>
    <dbReference type="NCBI Taxonomy" id="310353"/>
    <lineage>
        <taxon>Bacteria</taxon>
        <taxon>Bacillati</taxon>
        <taxon>Actinomycetota</taxon>
        <taxon>Actinomycetes</taxon>
        <taxon>Micromonosporales</taxon>
        <taxon>Micromonosporaceae</taxon>
        <taxon>Catellatospora</taxon>
    </lineage>
</organism>
<dbReference type="SUPFAM" id="SSF161098">
    <property type="entry name" value="MetI-like"/>
    <property type="match status" value="1"/>
</dbReference>
<evidence type="ECO:0000256" key="7">
    <source>
        <dbReference type="RuleBase" id="RU363032"/>
    </source>
</evidence>
<feature type="domain" description="ABC transmembrane type-1" evidence="9">
    <location>
        <begin position="201"/>
        <end position="385"/>
    </location>
</feature>
<keyword evidence="6 7" id="KW-0472">Membrane</keyword>
<dbReference type="AlphaFoldDB" id="A0A8J3NR59"/>
<feature type="transmembrane region" description="Helical" evidence="7">
    <location>
        <begin position="241"/>
        <end position="261"/>
    </location>
</feature>
<evidence type="ECO:0000259" key="9">
    <source>
        <dbReference type="PROSITE" id="PS50928"/>
    </source>
</evidence>
<evidence type="ECO:0000256" key="4">
    <source>
        <dbReference type="ARBA" id="ARBA00022692"/>
    </source>
</evidence>
<comment type="subcellular location">
    <subcellularLocation>
        <location evidence="1 7">Cell membrane</location>
        <topology evidence="1 7">Multi-pass membrane protein</topology>
    </subcellularLocation>
</comment>
<feature type="region of interest" description="Disordered" evidence="8">
    <location>
        <begin position="1"/>
        <end position="128"/>
    </location>
</feature>
<dbReference type="PANTHER" id="PTHR30151:SF0">
    <property type="entry name" value="ABC TRANSPORTER PERMEASE PROTEIN MJ0413-RELATED"/>
    <property type="match status" value="1"/>
</dbReference>
<keyword evidence="2 7" id="KW-0813">Transport</keyword>
<protein>
    <recommendedName>
        <fullName evidence="9">ABC transmembrane type-1 domain-containing protein</fullName>
    </recommendedName>
</protein>
<keyword evidence="5 7" id="KW-1133">Transmembrane helix</keyword>
<evidence type="ECO:0000256" key="1">
    <source>
        <dbReference type="ARBA" id="ARBA00004651"/>
    </source>
</evidence>
<gene>
    <name evidence="10" type="ORF">Cch02nite_26450</name>
</gene>
<evidence type="ECO:0000256" key="6">
    <source>
        <dbReference type="ARBA" id="ARBA00023136"/>
    </source>
</evidence>
<dbReference type="PANTHER" id="PTHR30151">
    <property type="entry name" value="ALKANE SULFONATE ABC TRANSPORTER-RELATED, MEMBRANE SUBUNIT"/>
    <property type="match status" value="1"/>
</dbReference>
<evidence type="ECO:0000313" key="11">
    <source>
        <dbReference type="Proteomes" id="UP000619293"/>
    </source>
</evidence>
<proteinExistence type="inferred from homology"/>
<dbReference type="InterPro" id="IPR035906">
    <property type="entry name" value="MetI-like_sf"/>
</dbReference>
<dbReference type="PROSITE" id="PS50928">
    <property type="entry name" value="ABC_TM1"/>
    <property type="match status" value="1"/>
</dbReference>
<keyword evidence="4 7" id="KW-0812">Transmembrane</keyword>
<evidence type="ECO:0000256" key="2">
    <source>
        <dbReference type="ARBA" id="ARBA00022448"/>
    </source>
</evidence>
<feature type="transmembrane region" description="Helical" evidence="7">
    <location>
        <begin position="267"/>
        <end position="286"/>
    </location>
</feature>
<sequence length="393" mass="40223">MSLLTEGGPEPAGSAGQADTADVPVAHGATGRPAADNSLTPASVPGSSVPGSAAPGSAAPGSAAPGSAVPGSSVPGVLVAGDAVSPERGPAVAPEDLTGSSGPADGAVGPEHAGPGAGAAAFAPLPRRQPPRRVPRVFAIRAPIPRPSRLALTALSVLVPLALWQVLSVAIDGRPDYLPSPAQAWAAGLDLARDGLLLGDTLASIRRVLLGFGLAVAVSVPLGIAMGAFQAGRATFEPVIGLLRYLPASAFIPLLALWLGIDEMSKVALLFLGTVFFNTLMTADAVRRTPDALVDVSYTLGARRGEVLRKVVIPHSLPGILDAIRVNAAAAWNFVVVAELFAAEEGLGYRIVRSQRFNQIDRIFAVLVVIALIGLTIDIALRLLRDRVGRWTS</sequence>
<dbReference type="CDD" id="cd06261">
    <property type="entry name" value="TM_PBP2"/>
    <property type="match status" value="1"/>
</dbReference>
<name>A0A8J3NR59_9ACTN</name>
<dbReference type="EMBL" id="BONG01000013">
    <property type="protein sequence ID" value="GIF89201.1"/>
    <property type="molecule type" value="Genomic_DNA"/>
</dbReference>
<feature type="compositionally biased region" description="Low complexity" evidence="8">
    <location>
        <begin position="106"/>
        <end position="126"/>
    </location>
</feature>
<dbReference type="InterPro" id="IPR000515">
    <property type="entry name" value="MetI-like"/>
</dbReference>
<dbReference type="Proteomes" id="UP000619293">
    <property type="component" value="Unassembled WGS sequence"/>
</dbReference>
<keyword evidence="11" id="KW-1185">Reference proteome</keyword>
<keyword evidence="3" id="KW-1003">Cell membrane</keyword>
<reference evidence="10 11" key="1">
    <citation type="submission" date="2021-01" db="EMBL/GenBank/DDBJ databases">
        <title>Whole genome shotgun sequence of Catellatospora chokoriensis NBRC 107358.</title>
        <authorList>
            <person name="Komaki H."/>
            <person name="Tamura T."/>
        </authorList>
    </citation>
    <scope>NUCLEOTIDE SEQUENCE [LARGE SCALE GENOMIC DNA]</scope>
    <source>
        <strain evidence="10 11">NBRC 107358</strain>
    </source>
</reference>
<evidence type="ECO:0000256" key="3">
    <source>
        <dbReference type="ARBA" id="ARBA00022475"/>
    </source>
</evidence>
<dbReference type="Gene3D" id="1.10.3720.10">
    <property type="entry name" value="MetI-like"/>
    <property type="match status" value="1"/>
</dbReference>
<comment type="caution">
    <text evidence="10">The sequence shown here is derived from an EMBL/GenBank/DDBJ whole genome shotgun (WGS) entry which is preliminary data.</text>
</comment>
<evidence type="ECO:0000313" key="10">
    <source>
        <dbReference type="EMBL" id="GIF89201.1"/>
    </source>
</evidence>
<feature type="compositionally biased region" description="Low complexity" evidence="8">
    <location>
        <begin position="41"/>
        <end position="81"/>
    </location>
</feature>
<feature type="transmembrane region" description="Helical" evidence="7">
    <location>
        <begin position="363"/>
        <end position="384"/>
    </location>
</feature>
<accession>A0A8J3NR59</accession>
<comment type="similarity">
    <text evidence="7">Belongs to the binding-protein-dependent transport system permease family.</text>
</comment>
<evidence type="ECO:0000256" key="5">
    <source>
        <dbReference type="ARBA" id="ARBA00022989"/>
    </source>
</evidence>
<feature type="transmembrane region" description="Helical" evidence="7">
    <location>
        <begin position="208"/>
        <end position="229"/>
    </location>
</feature>
<evidence type="ECO:0000256" key="8">
    <source>
        <dbReference type="SAM" id="MobiDB-lite"/>
    </source>
</evidence>
<dbReference type="GO" id="GO:0005886">
    <property type="term" value="C:plasma membrane"/>
    <property type="evidence" value="ECO:0007669"/>
    <property type="project" value="UniProtKB-SubCell"/>
</dbReference>
<dbReference type="GO" id="GO:0055085">
    <property type="term" value="P:transmembrane transport"/>
    <property type="evidence" value="ECO:0007669"/>
    <property type="project" value="InterPro"/>
</dbReference>